<dbReference type="AlphaFoldDB" id="A0A6N6MEX2"/>
<dbReference type="EMBL" id="WAAT01000046">
    <property type="protein sequence ID" value="KAB1067483.1"/>
    <property type="molecule type" value="Genomic_DNA"/>
</dbReference>
<evidence type="ECO:0000313" key="3">
    <source>
        <dbReference type="Proteomes" id="UP000441333"/>
    </source>
</evidence>
<dbReference type="Proteomes" id="UP000441333">
    <property type="component" value="Unassembled WGS sequence"/>
</dbReference>
<evidence type="ECO:0008006" key="4">
    <source>
        <dbReference type="Google" id="ProtNLM"/>
    </source>
</evidence>
<proteinExistence type="predicted"/>
<protein>
    <recommendedName>
        <fullName evidence="4">SH3b domain-containing protein</fullName>
    </recommendedName>
</protein>
<accession>A0A6N6MEX2</accession>
<reference evidence="2 3" key="1">
    <citation type="submission" date="2019-09" db="EMBL/GenBank/DDBJ databases">
        <authorList>
            <person name="Cao W.R."/>
        </authorList>
    </citation>
    <scope>NUCLEOTIDE SEQUENCE [LARGE SCALE GENOMIC DNA]</scope>
    <source>
        <strain evidence="2 3">B1N29</strain>
    </source>
</reference>
<feature type="signal peptide" evidence="1">
    <location>
        <begin position="1"/>
        <end position="20"/>
    </location>
</feature>
<keyword evidence="1" id="KW-0732">Signal</keyword>
<comment type="caution">
    <text evidence="2">The sequence shown here is derived from an EMBL/GenBank/DDBJ whole genome shotgun (WGS) entry which is preliminary data.</text>
</comment>
<gene>
    <name evidence="2" type="ORF">F6U93_10575</name>
</gene>
<organism evidence="2 3">
    <name type="scientific">Pseudotamlana haliotis</name>
    <dbReference type="NCBI Taxonomy" id="2614804"/>
    <lineage>
        <taxon>Bacteria</taxon>
        <taxon>Pseudomonadati</taxon>
        <taxon>Bacteroidota</taxon>
        <taxon>Flavobacteriia</taxon>
        <taxon>Flavobacteriales</taxon>
        <taxon>Flavobacteriaceae</taxon>
        <taxon>Pseudotamlana</taxon>
    </lineage>
</organism>
<evidence type="ECO:0000313" key="2">
    <source>
        <dbReference type="EMBL" id="KAB1067483.1"/>
    </source>
</evidence>
<feature type="chain" id="PRO_5026874600" description="SH3b domain-containing protein" evidence="1">
    <location>
        <begin position="21"/>
        <end position="258"/>
    </location>
</feature>
<keyword evidence="3" id="KW-1185">Reference proteome</keyword>
<name>A0A6N6MEX2_9FLAO</name>
<dbReference type="RefSeq" id="WP_150939587.1">
    <property type="nucleotide sequence ID" value="NZ_WAAT01000046.1"/>
</dbReference>
<sequence length="258" mass="29118">MKIKFLSICLLVFTVSGAFAQKNLNAYKYVIVPTQYEFLREPDQYQLNSLTEFLFEKYGFTAVMQGAEDFPQDLANNPCLGLKSNVEKNSSLFVTKLTVVLENCSSQEVFRSQEGMSREKEYKTAYNLALRDAFKSFETLKYKYNNESITVPVPPQAPAVKAVPSAPTVAATPLVTATPSNNNNPNVGDTILYAQKIENGYQLVDSTPKVVYKLKKTNAKNMFLVEGQSATVYKKGEDWVLEYYENDVLKQEVLNIKF</sequence>
<evidence type="ECO:0000256" key="1">
    <source>
        <dbReference type="SAM" id="SignalP"/>
    </source>
</evidence>